<dbReference type="GO" id="GO:0005525">
    <property type="term" value="F:GTP binding"/>
    <property type="evidence" value="ECO:0007669"/>
    <property type="project" value="UniProtKB-KW"/>
</dbReference>
<evidence type="ECO:0000313" key="15">
    <source>
        <dbReference type="EMBL" id="ORX75725.1"/>
    </source>
</evidence>
<evidence type="ECO:0000256" key="8">
    <source>
        <dbReference type="ARBA" id="ARBA00022794"/>
    </source>
</evidence>
<dbReference type="OrthoDB" id="2588702at2759"/>
<keyword evidence="16" id="KW-1185">Reference proteome</keyword>
<dbReference type="InterPro" id="IPR017975">
    <property type="entry name" value="Tubulin_CS"/>
</dbReference>
<evidence type="ECO:0000256" key="12">
    <source>
        <dbReference type="ARBA" id="ARBA00030594"/>
    </source>
</evidence>
<keyword evidence="8" id="KW-0970">Cilium biogenesis/degradation</keyword>
<dbReference type="PRINTS" id="PR01224">
    <property type="entry name" value="DELTATUBULIN"/>
</dbReference>
<dbReference type="SUPFAM" id="SSF52490">
    <property type="entry name" value="Tubulin nucleotide-binding domain-like"/>
    <property type="match status" value="1"/>
</dbReference>
<protein>
    <recommendedName>
        <fullName evidence="5">Tubulin delta chain</fullName>
    </recommendedName>
    <alternativeName>
        <fullName evidence="12">Delta-tubulin</fullName>
    </alternativeName>
</protein>
<dbReference type="GO" id="GO:0030030">
    <property type="term" value="P:cell projection organization"/>
    <property type="evidence" value="ECO:0007669"/>
    <property type="project" value="UniProtKB-KW"/>
</dbReference>
<evidence type="ECO:0000256" key="4">
    <source>
        <dbReference type="ARBA" id="ARBA00009636"/>
    </source>
</evidence>
<keyword evidence="11" id="KW-0966">Cell projection</keyword>
<dbReference type="Proteomes" id="UP000193944">
    <property type="component" value="Unassembled WGS sequence"/>
</dbReference>
<dbReference type="InterPro" id="IPR002967">
    <property type="entry name" value="Delta_tubulin"/>
</dbReference>
<comment type="subcellular location">
    <subcellularLocation>
        <location evidence="3">Cell projection</location>
        <location evidence="3">Cilium</location>
    </subcellularLocation>
    <subcellularLocation>
        <location evidence="1">Cytoplasm</location>
        <location evidence="1">Cytoskeleton</location>
        <location evidence="1">Microtubule organizing center</location>
        <location evidence="1">Centrosome</location>
        <location evidence="1">Centriole</location>
    </subcellularLocation>
    <subcellularLocation>
        <location evidence="2">Nucleus</location>
    </subcellularLocation>
</comment>
<dbReference type="GO" id="GO:0005200">
    <property type="term" value="F:structural constituent of cytoskeleton"/>
    <property type="evidence" value="ECO:0007669"/>
    <property type="project" value="InterPro"/>
</dbReference>
<name>A0A1Y1WQQ3_9FUNG</name>
<dbReference type="InterPro" id="IPR036525">
    <property type="entry name" value="Tubulin/FtsZ_GTPase_sf"/>
</dbReference>
<keyword evidence="10" id="KW-0539">Nucleus</keyword>
<accession>A0A1Y1WQQ3</accession>
<evidence type="ECO:0000256" key="9">
    <source>
        <dbReference type="ARBA" id="ARBA00023134"/>
    </source>
</evidence>
<dbReference type="GO" id="GO:0005814">
    <property type="term" value="C:centriole"/>
    <property type="evidence" value="ECO:0007669"/>
    <property type="project" value="UniProtKB-SubCell"/>
</dbReference>
<feature type="domain" description="Tubulin/FtsZ GTPase" evidence="14">
    <location>
        <begin position="39"/>
        <end position="214"/>
    </location>
</feature>
<evidence type="ECO:0000256" key="10">
    <source>
        <dbReference type="ARBA" id="ARBA00023242"/>
    </source>
</evidence>
<proteinExistence type="inferred from homology"/>
<dbReference type="SMART" id="SM00864">
    <property type="entry name" value="Tubulin"/>
    <property type="match status" value="1"/>
</dbReference>
<evidence type="ECO:0000256" key="11">
    <source>
        <dbReference type="ARBA" id="ARBA00023273"/>
    </source>
</evidence>
<keyword evidence="9" id="KW-0342">GTP-binding</keyword>
<organism evidence="15 16">
    <name type="scientific">Anaeromyces robustus</name>
    <dbReference type="NCBI Taxonomy" id="1754192"/>
    <lineage>
        <taxon>Eukaryota</taxon>
        <taxon>Fungi</taxon>
        <taxon>Fungi incertae sedis</taxon>
        <taxon>Chytridiomycota</taxon>
        <taxon>Chytridiomycota incertae sedis</taxon>
        <taxon>Neocallimastigomycetes</taxon>
        <taxon>Neocallimastigales</taxon>
        <taxon>Neocallimastigaceae</taxon>
        <taxon>Anaeromyces</taxon>
    </lineage>
</organism>
<keyword evidence="6" id="KW-0493">Microtubule</keyword>
<evidence type="ECO:0000256" key="13">
    <source>
        <dbReference type="ARBA" id="ARBA00046149"/>
    </source>
</evidence>
<dbReference type="PROSITE" id="PS00227">
    <property type="entry name" value="TUBULIN"/>
    <property type="match status" value="1"/>
</dbReference>
<dbReference type="Pfam" id="PF00091">
    <property type="entry name" value="Tubulin"/>
    <property type="match status" value="1"/>
</dbReference>
<gene>
    <name evidence="15" type="ORF">BCR32DRAFT_89734</name>
</gene>
<dbReference type="PANTHER" id="PTHR11588">
    <property type="entry name" value="TUBULIN"/>
    <property type="match status" value="1"/>
</dbReference>
<dbReference type="Gene3D" id="3.40.50.1440">
    <property type="entry name" value="Tubulin/FtsZ, GTPase domain"/>
    <property type="match status" value="1"/>
</dbReference>
<comment type="function">
    <text evidence="13">Acts as a positive regulator of hedgehog signaling and regulates ciliary function.</text>
</comment>
<evidence type="ECO:0000259" key="14">
    <source>
        <dbReference type="SMART" id="SM00864"/>
    </source>
</evidence>
<evidence type="ECO:0000256" key="1">
    <source>
        <dbReference type="ARBA" id="ARBA00004114"/>
    </source>
</evidence>
<dbReference type="GO" id="GO:0005874">
    <property type="term" value="C:microtubule"/>
    <property type="evidence" value="ECO:0007669"/>
    <property type="project" value="UniProtKB-KW"/>
</dbReference>
<evidence type="ECO:0000256" key="2">
    <source>
        <dbReference type="ARBA" id="ARBA00004123"/>
    </source>
</evidence>
<sequence length="269" mass="30919">MIFIQIGQCGIQCGQEIIQKIYKNNKSSDSIKELLIDTESKVLNEYRYSIENKNSSYRKYFQIGKDGSGNNWAFGYYRIDRELINSVMDSFSNVIESIDLHKGLNIVHSIAGGTGSGLFSRIIEELKNRYPKTCISTYSIFPFESGENALQNYNSVLSLSWLQKYSDNIYCFSNKEILDILNKTKNSINYSINDINNFISNCASSLHPYGNKIQYINTWDIIYNICPIPSMKILKVFSESTLENLINLLPNNFNNSRLINIRKTKYDST</sequence>
<evidence type="ECO:0000256" key="3">
    <source>
        <dbReference type="ARBA" id="ARBA00004138"/>
    </source>
</evidence>
<reference evidence="15 16" key="1">
    <citation type="submission" date="2016-08" db="EMBL/GenBank/DDBJ databases">
        <title>A Parts List for Fungal Cellulosomes Revealed by Comparative Genomics.</title>
        <authorList>
            <consortium name="DOE Joint Genome Institute"/>
            <person name="Haitjema C.H."/>
            <person name="Gilmore S.P."/>
            <person name="Henske J.K."/>
            <person name="Solomon K.V."/>
            <person name="De Groot R."/>
            <person name="Kuo A."/>
            <person name="Mondo S.J."/>
            <person name="Salamov A.A."/>
            <person name="Labutti K."/>
            <person name="Zhao Z."/>
            <person name="Chiniquy J."/>
            <person name="Barry K."/>
            <person name="Brewer H.M."/>
            <person name="Purvine S.O."/>
            <person name="Wright A.T."/>
            <person name="Boxma B."/>
            <person name="Van Alen T."/>
            <person name="Hackstein J.H."/>
            <person name="Baker S.E."/>
            <person name="Grigoriev I.V."/>
            <person name="O'Malley M.A."/>
        </authorList>
    </citation>
    <scope>NUCLEOTIDE SEQUENCE [LARGE SCALE GENOMIC DNA]</scope>
    <source>
        <strain evidence="15 16">S4</strain>
    </source>
</reference>
<reference evidence="15 16" key="2">
    <citation type="submission" date="2016-08" db="EMBL/GenBank/DDBJ databases">
        <title>Pervasive Adenine N6-methylation of Active Genes in Fungi.</title>
        <authorList>
            <consortium name="DOE Joint Genome Institute"/>
            <person name="Mondo S.J."/>
            <person name="Dannebaum R.O."/>
            <person name="Kuo R.C."/>
            <person name="Labutti K."/>
            <person name="Haridas S."/>
            <person name="Kuo A."/>
            <person name="Salamov A."/>
            <person name="Ahrendt S.R."/>
            <person name="Lipzen A."/>
            <person name="Sullivan W."/>
            <person name="Andreopoulos W.B."/>
            <person name="Clum A."/>
            <person name="Lindquist E."/>
            <person name="Daum C."/>
            <person name="Ramamoorthy G.K."/>
            <person name="Gryganskyi A."/>
            <person name="Culley D."/>
            <person name="Magnuson J.K."/>
            <person name="James T.Y."/>
            <person name="O'Malley M.A."/>
            <person name="Stajich J.E."/>
            <person name="Spatafora J.W."/>
            <person name="Visel A."/>
            <person name="Grigoriev I.V."/>
        </authorList>
    </citation>
    <scope>NUCLEOTIDE SEQUENCE [LARGE SCALE GENOMIC DNA]</scope>
    <source>
        <strain evidence="15 16">S4</strain>
    </source>
</reference>
<dbReference type="GO" id="GO:0007017">
    <property type="term" value="P:microtubule-based process"/>
    <property type="evidence" value="ECO:0007669"/>
    <property type="project" value="InterPro"/>
</dbReference>
<keyword evidence="7" id="KW-0547">Nucleotide-binding</keyword>
<evidence type="ECO:0000256" key="5">
    <source>
        <dbReference type="ARBA" id="ARBA00014184"/>
    </source>
</evidence>
<comment type="similarity">
    <text evidence="4">Belongs to the tubulin family.</text>
</comment>
<dbReference type="AlphaFoldDB" id="A0A1Y1WQQ3"/>
<dbReference type="InterPro" id="IPR000217">
    <property type="entry name" value="Tubulin"/>
</dbReference>
<evidence type="ECO:0000313" key="16">
    <source>
        <dbReference type="Proteomes" id="UP000193944"/>
    </source>
</evidence>
<dbReference type="GO" id="GO:0005929">
    <property type="term" value="C:cilium"/>
    <property type="evidence" value="ECO:0007669"/>
    <property type="project" value="UniProtKB-SubCell"/>
</dbReference>
<dbReference type="EMBL" id="MCFG01000340">
    <property type="protein sequence ID" value="ORX75725.1"/>
    <property type="molecule type" value="Genomic_DNA"/>
</dbReference>
<dbReference type="STRING" id="1754192.A0A1Y1WQQ3"/>
<evidence type="ECO:0000256" key="6">
    <source>
        <dbReference type="ARBA" id="ARBA00022701"/>
    </source>
</evidence>
<evidence type="ECO:0000256" key="7">
    <source>
        <dbReference type="ARBA" id="ARBA00022741"/>
    </source>
</evidence>
<dbReference type="GO" id="GO:0005634">
    <property type="term" value="C:nucleus"/>
    <property type="evidence" value="ECO:0007669"/>
    <property type="project" value="UniProtKB-SubCell"/>
</dbReference>
<dbReference type="InterPro" id="IPR003008">
    <property type="entry name" value="Tubulin_FtsZ_GTPase"/>
</dbReference>
<comment type="caution">
    <text evidence="15">The sequence shown here is derived from an EMBL/GenBank/DDBJ whole genome shotgun (WGS) entry which is preliminary data.</text>
</comment>